<evidence type="ECO:0000256" key="2">
    <source>
        <dbReference type="ARBA" id="ARBA00022679"/>
    </source>
</evidence>
<dbReference type="OrthoDB" id="153193at2"/>
<keyword evidence="5" id="KW-0067">ATP-binding</keyword>
<dbReference type="InterPro" id="IPR037051">
    <property type="entry name" value="4-carb_acid_sugar_kinase_N_sf"/>
</dbReference>
<evidence type="ECO:0000256" key="5">
    <source>
        <dbReference type="ARBA" id="ARBA00022840"/>
    </source>
</evidence>
<dbReference type="GO" id="GO:0016301">
    <property type="term" value="F:kinase activity"/>
    <property type="evidence" value="ECO:0007669"/>
    <property type="project" value="UniProtKB-KW"/>
</dbReference>
<comment type="similarity">
    <text evidence="1">Belongs to the four-carbon acid sugar kinase family.</text>
</comment>
<comment type="caution">
    <text evidence="9">The sequence shown here is derived from an EMBL/GenBank/DDBJ whole genome shotgun (WGS) entry which is preliminary data.</text>
</comment>
<accession>I8RF55</accession>
<dbReference type="Gene3D" id="3.40.50.10840">
    <property type="entry name" value="Putative sugar-binding, N-terminal domain"/>
    <property type="match status" value="1"/>
</dbReference>
<evidence type="ECO:0000256" key="6">
    <source>
        <dbReference type="ARBA" id="ARBA00023277"/>
    </source>
</evidence>
<evidence type="ECO:0000313" key="9">
    <source>
        <dbReference type="EMBL" id="EIW16260.1"/>
    </source>
</evidence>
<keyword evidence="6" id="KW-0119">Carbohydrate metabolism</keyword>
<protein>
    <submittedName>
        <fullName evidence="9">Type III effector Hrp-dependent outer protein</fullName>
    </submittedName>
</protein>
<feature type="domain" description="Four-carbon acid sugar kinase N-terminal" evidence="7">
    <location>
        <begin position="38"/>
        <end position="277"/>
    </location>
</feature>
<dbReference type="InterPro" id="IPR031475">
    <property type="entry name" value="NBD_C"/>
</dbReference>
<dbReference type="InterPro" id="IPR010737">
    <property type="entry name" value="4-carb_acid_sugar_kinase_N"/>
</dbReference>
<dbReference type="AlphaFoldDB" id="I8RF55"/>
<evidence type="ECO:0000256" key="4">
    <source>
        <dbReference type="ARBA" id="ARBA00022777"/>
    </source>
</evidence>
<dbReference type="GO" id="GO:0005524">
    <property type="term" value="F:ATP binding"/>
    <property type="evidence" value="ECO:0007669"/>
    <property type="project" value="UniProtKB-KW"/>
</dbReference>
<dbReference type="Pfam" id="PF17042">
    <property type="entry name" value="NBD_C"/>
    <property type="match status" value="1"/>
</dbReference>
<evidence type="ECO:0000256" key="1">
    <source>
        <dbReference type="ARBA" id="ARBA00005715"/>
    </source>
</evidence>
<keyword evidence="4" id="KW-0418">Kinase</keyword>
<dbReference type="InterPro" id="IPR042213">
    <property type="entry name" value="NBD_C_sf"/>
</dbReference>
<proteinExistence type="inferred from homology"/>
<evidence type="ECO:0000256" key="3">
    <source>
        <dbReference type="ARBA" id="ARBA00022741"/>
    </source>
</evidence>
<evidence type="ECO:0000313" key="10">
    <source>
        <dbReference type="Proteomes" id="UP000004324"/>
    </source>
</evidence>
<dbReference type="Gene3D" id="3.40.980.20">
    <property type="entry name" value="Four-carbon acid sugar kinase, nucleotide binding domain"/>
    <property type="match status" value="1"/>
</dbReference>
<dbReference type="Proteomes" id="UP000004324">
    <property type="component" value="Unassembled WGS sequence"/>
</dbReference>
<keyword evidence="3" id="KW-0547">Nucleotide-binding</keyword>
<reference evidence="9 10" key="1">
    <citation type="journal article" date="2012" name="J. Bacteriol.">
        <title>Draft Genome Sequences for Two Metal-Reducing Pelosinus fermentans Strains Isolated from a Cr(VI)-Contaminated Site and for Type Strain R7.</title>
        <authorList>
            <person name="Brown S.D."/>
            <person name="Podar M."/>
            <person name="Klingeman D.M."/>
            <person name="Johnson C.M."/>
            <person name="Yang Z.K."/>
            <person name="Utturkar S.M."/>
            <person name="Land M.L."/>
            <person name="Mosher J.J."/>
            <person name="Hurt R.A.Jr."/>
            <person name="Phelps T.J."/>
            <person name="Palumbo A.V."/>
            <person name="Arkin A.P."/>
            <person name="Hazen T.C."/>
            <person name="Elias D.A."/>
        </authorList>
    </citation>
    <scope>NUCLEOTIDE SEQUENCE [LARGE SCALE GENOMIC DNA]</scope>
    <source>
        <strain evidence="9 10">B4</strain>
    </source>
</reference>
<dbReference type="RefSeq" id="WP_007937174.1">
    <property type="nucleotide sequence ID" value="NZ_AKVJ01000066.1"/>
</dbReference>
<feature type="domain" description="Four-carbon acid sugar kinase nucleotide binding" evidence="8">
    <location>
        <begin position="304"/>
        <end position="468"/>
    </location>
</feature>
<sequence>MREGKIHIKEVLGAANQVNRSDIDTKLQSALQHFHGKIVVLDDDPTGVQTVHGVSVYTDWSAASIEEGFQEESSMFFILTNSRGLTRKETAQIHREIALQIMMAAKKCKKEFIIISRSDSTLRGHYPLETQIIKETIESNSDIRFHGEIILPFFQEGGRFTLDGMHYIQEDDYLIPVGETEFAKDKTFGYAQSHLGKWVEEKCNGEYKAADMEYIPIQAIGEIKMDSIVQQLLKVNGFHKVIVDAIDNVDVKIFTIALLKALQSGRYFIFRTAAAFPKVIGNIADKELLLRKDVMQKESQHGGLVIVGSHVKKTTEQLAELKNSHGIEFVEFNQHLVLHPSELAIEVKRVVLLCEKCIRAGQTVVVYTRRERLDVGNDNKEEELKIAVKISDGITSIARQLTVRPNYIIAKGGITSSDVGVKGLKVKKALVAGQIKPGVPVWITGKESRFPGMPYIIFPGNVGKSTTLREVVEMLDKKDA</sequence>
<keyword evidence="2" id="KW-0808">Transferase</keyword>
<name>I8RF55_9FIRM</name>
<dbReference type="PATRIC" id="fig|1149862.3.peg.3773"/>
<evidence type="ECO:0000259" key="8">
    <source>
        <dbReference type="Pfam" id="PF17042"/>
    </source>
</evidence>
<dbReference type="Pfam" id="PF07005">
    <property type="entry name" value="SBD_N"/>
    <property type="match status" value="1"/>
</dbReference>
<dbReference type="SUPFAM" id="SSF142764">
    <property type="entry name" value="YgbK-like"/>
    <property type="match status" value="1"/>
</dbReference>
<gene>
    <name evidence="9" type="ORF">FB4_0771</name>
</gene>
<keyword evidence="10" id="KW-1185">Reference proteome</keyword>
<evidence type="ECO:0000259" key="7">
    <source>
        <dbReference type="Pfam" id="PF07005"/>
    </source>
</evidence>
<organism evidence="9 10">
    <name type="scientific">Pelosinus fermentans B4</name>
    <dbReference type="NCBI Taxonomy" id="1149862"/>
    <lineage>
        <taxon>Bacteria</taxon>
        <taxon>Bacillati</taxon>
        <taxon>Bacillota</taxon>
        <taxon>Negativicutes</taxon>
        <taxon>Selenomonadales</taxon>
        <taxon>Sporomusaceae</taxon>
        <taxon>Pelosinus</taxon>
    </lineage>
</organism>
<dbReference type="EMBL" id="AKVJ01000066">
    <property type="protein sequence ID" value="EIW16260.1"/>
    <property type="molecule type" value="Genomic_DNA"/>
</dbReference>